<comment type="caution">
    <text evidence="7">The sequence shown here is derived from an EMBL/GenBank/DDBJ whole genome shotgun (WGS) entry which is preliminary data.</text>
</comment>
<protein>
    <submittedName>
        <fullName evidence="7">Metallophosphoesterase</fullName>
    </submittedName>
</protein>
<organism evidence="7 8">
    <name type="scientific">Amycolatopsis vastitatis</name>
    <dbReference type="NCBI Taxonomy" id="1905142"/>
    <lineage>
        <taxon>Bacteria</taxon>
        <taxon>Bacillati</taxon>
        <taxon>Actinomycetota</taxon>
        <taxon>Actinomycetes</taxon>
        <taxon>Pseudonocardiales</taxon>
        <taxon>Pseudonocardiaceae</taxon>
        <taxon>Amycolatopsis</taxon>
    </lineage>
</organism>
<dbReference type="Gene3D" id="3.60.21.10">
    <property type="match status" value="1"/>
</dbReference>
<dbReference type="InterPro" id="IPR029052">
    <property type="entry name" value="Metallo-depent_PP-like"/>
</dbReference>
<comment type="similarity">
    <text evidence="4">Belongs to the cyclic nucleotide phosphodiesterase class-III family.</text>
</comment>
<dbReference type="PANTHER" id="PTHR42988">
    <property type="entry name" value="PHOSPHOHYDROLASE"/>
    <property type="match status" value="1"/>
</dbReference>
<dbReference type="Pfam" id="PF00149">
    <property type="entry name" value="Metallophos"/>
    <property type="match status" value="1"/>
</dbReference>
<dbReference type="InterPro" id="IPR004843">
    <property type="entry name" value="Calcineurin-like_PHP"/>
</dbReference>
<evidence type="ECO:0000256" key="3">
    <source>
        <dbReference type="ARBA" id="ARBA00023004"/>
    </source>
</evidence>
<name>A0A229SSG7_9PSEU</name>
<evidence type="ECO:0000259" key="6">
    <source>
        <dbReference type="Pfam" id="PF00149"/>
    </source>
</evidence>
<feature type="domain" description="Calcineurin-like phosphoesterase" evidence="6">
    <location>
        <begin position="2"/>
        <end position="206"/>
    </location>
</feature>
<dbReference type="Proteomes" id="UP000215199">
    <property type="component" value="Unassembled WGS sequence"/>
</dbReference>
<keyword evidence="1" id="KW-0479">Metal-binding</keyword>
<proteinExistence type="inferred from homology"/>
<dbReference type="RefSeq" id="WP_093952121.1">
    <property type="nucleotide sequence ID" value="NZ_NMUL01000043.1"/>
</dbReference>
<evidence type="ECO:0000256" key="5">
    <source>
        <dbReference type="SAM" id="MobiDB-lite"/>
    </source>
</evidence>
<gene>
    <name evidence="7" type="ORF">CF165_36325</name>
</gene>
<evidence type="ECO:0000256" key="1">
    <source>
        <dbReference type="ARBA" id="ARBA00022723"/>
    </source>
</evidence>
<dbReference type="GO" id="GO:0046872">
    <property type="term" value="F:metal ion binding"/>
    <property type="evidence" value="ECO:0007669"/>
    <property type="project" value="UniProtKB-KW"/>
</dbReference>
<dbReference type="SUPFAM" id="SSF56300">
    <property type="entry name" value="Metallo-dependent phosphatases"/>
    <property type="match status" value="1"/>
</dbReference>
<keyword evidence="2" id="KW-0378">Hydrolase</keyword>
<accession>A0A229SSG7</accession>
<sequence>MIIAHLSDLHLDGGQRAEDRVAAVLRYLGGLAEPVGAVVVTGDIADHGTAEEYARAAALLKYPAPVLVCPGNHDVRGAFRTGLLDRFSGGPGGGAPGPGRSPGCHSLPASEEPIDLAQEVDGVLFALCDSTIPGRGAGFLADETLAWLDGVLSGGDGPAFVAFHHPPVDVGVPLVDAIRQSGEDRLAAVLNRHPRVKALLAGHVHTGASTTFAGVPLRIAPGVVSGSLLPIEPGADRGWADGGPVEFDRPPSLLLHVLHDDGRVTSHHRVVSC</sequence>
<dbReference type="GO" id="GO:0016787">
    <property type="term" value="F:hydrolase activity"/>
    <property type="evidence" value="ECO:0007669"/>
    <property type="project" value="UniProtKB-KW"/>
</dbReference>
<feature type="region of interest" description="Disordered" evidence="5">
    <location>
        <begin position="89"/>
        <end position="109"/>
    </location>
</feature>
<dbReference type="InterPro" id="IPR050884">
    <property type="entry name" value="CNP_phosphodiesterase-III"/>
</dbReference>
<dbReference type="OrthoDB" id="5241795at2"/>
<dbReference type="EMBL" id="NMUL01000043">
    <property type="protein sequence ID" value="OXM61823.1"/>
    <property type="molecule type" value="Genomic_DNA"/>
</dbReference>
<dbReference type="PANTHER" id="PTHR42988:SF2">
    <property type="entry name" value="CYCLIC NUCLEOTIDE PHOSPHODIESTERASE CBUA0032-RELATED"/>
    <property type="match status" value="1"/>
</dbReference>
<evidence type="ECO:0000256" key="2">
    <source>
        <dbReference type="ARBA" id="ARBA00022801"/>
    </source>
</evidence>
<evidence type="ECO:0000256" key="4">
    <source>
        <dbReference type="ARBA" id="ARBA00025742"/>
    </source>
</evidence>
<keyword evidence="3" id="KW-0408">Iron</keyword>
<reference evidence="8" key="1">
    <citation type="submission" date="2017-07" db="EMBL/GenBank/DDBJ databases">
        <title>Comparative genome mining reveals phylogenetic distribution patterns of secondary metabolites in Amycolatopsis.</title>
        <authorList>
            <person name="Adamek M."/>
            <person name="Alanjary M."/>
            <person name="Sales-Ortells H."/>
            <person name="Goodfellow M."/>
            <person name="Bull A.T."/>
            <person name="Kalinowski J."/>
            <person name="Ziemert N."/>
        </authorList>
    </citation>
    <scope>NUCLEOTIDE SEQUENCE [LARGE SCALE GENOMIC DNA]</scope>
    <source>
        <strain evidence="8">H5</strain>
    </source>
</reference>
<keyword evidence="8" id="KW-1185">Reference proteome</keyword>
<evidence type="ECO:0000313" key="7">
    <source>
        <dbReference type="EMBL" id="OXM61823.1"/>
    </source>
</evidence>
<evidence type="ECO:0000313" key="8">
    <source>
        <dbReference type="Proteomes" id="UP000215199"/>
    </source>
</evidence>
<dbReference type="AlphaFoldDB" id="A0A229SSG7"/>